<evidence type="ECO:0000313" key="2">
    <source>
        <dbReference type="Proteomes" id="UP000308600"/>
    </source>
</evidence>
<dbReference type="Proteomes" id="UP000308600">
    <property type="component" value="Unassembled WGS sequence"/>
</dbReference>
<sequence>MQSLLRWGIENSDTSNPNAPPVRKDLNPEIIDMILGKPDAVLMKEDMEVAVNPQRSEDERISALDHLEMLTEQIDNANNLEKLNLWRPLNALLTSEEATPEIKVQALWVIGTALQNNPSAQDAYIAYNPLPTLMSFLSPSISSSLQTRSRALYAISGILKHNAPVVAVLDDPDIGGWEKLKASIQDPEIAVRRKTVFLLNALLLPAAPTTVASSLSSANIHDPTSTRPEAPVHPNSHAVHLTNPSRAATSPLVLQAMEKRGLLDAVISSLTSPLPYGEDGDQEGPDVEFEEKGVQLLFTYAVTCDGDLSPAQKGTSKSWFSQEAKDRTPAQLAEHWGLALAEVKSLQGRVV</sequence>
<accession>A0ACD3AZ05</accession>
<evidence type="ECO:0000313" key="1">
    <source>
        <dbReference type="EMBL" id="TFK71213.1"/>
    </source>
</evidence>
<proteinExistence type="predicted"/>
<organism evidence="1 2">
    <name type="scientific">Pluteus cervinus</name>
    <dbReference type="NCBI Taxonomy" id="181527"/>
    <lineage>
        <taxon>Eukaryota</taxon>
        <taxon>Fungi</taxon>
        <taxon>Dikarya</taxon>
        <taxon>Basidiomycota</taxon>
        <taxon>Agaricomycotina</taxon>
        <taxon>Agaricomycetes</taxon>
        <taxon>Agaricomycetidae</taxon>
        <taxon>Agaricales</taxon>
        <taxon>Pluteineae</taxon>
        <taxon>Pluteaceae</taxon>
        <taxon>Pluteus</taxon>
    </lineage>
</organism>
<dbReference type="EMBL" id="ML208301">
    <property type="protein sequence ID" value="TFK71213.1"/>
    <property type="molecule type" value="Genomic_DNA"/>
</dbReference>
<gene>
    <name evidence="1" type="ORF">BDN72DRAFT_475149</name>
</gene>
<protein>
    <submittedName>
        <fullName evidence="1">Nucleotide exchange factors-like protein</fullName>
    </submittedName>
</protein>
<keyword evidence="2" id="KW-1185">Reference proteome</keyword>
<reference evidence="1 2" key="1">
    <citation type="journal article" date="2019" name="Nat. Ecol. Evol.">
        <title>Megaphylogeny resolves global patterns of mushroom evolution.</title>
        <authorList>
            <person name="Varga T."/>
            <person name="Krizsan K."/>
            <person name="Foldi C."/>
            <person name="Dima B."/>
            <person name="Sanchez-Garcia M."/>
            <person name="Sanchez-Ramirez S."/>
            <person name="Szollosi G.J."/>
            <person name="Szarkandi J.G."/>
            <person name="Papp V."/>
            <person name="Albert L."/>
            <person name="Andreopoulos W."/>
            <person name="Angelini C."/>
            <person name="Antonin V."/>
            <person name="Barry K.W."/>
            <person name="Bougher N.L."/>
            <person name="Buchanan P."/>
            <person name="Buyck B."/>
            <person name="Bense V."/>
            <person name="Catcheside P."/>
            <person name="Chovatia M."/>
            <person name="Cooper J."/>
            <person name="Damon W."/>
            <person name="Desjardin D."/>
            <person name="Finy P."/>
            <person name="Geml J."/>
            <person name="Haridas S."/>
            <person name="Hughes K."/>
            <person name="Justo A."/>
            <person name="Karasinski D."/>
            <person name="Kautmanova I."/>
            <person name="Kiss B."/>
            <person name="Kocsube S."/>
            <person name="Kotiranta H."/>
            <person name="LaButti K.M."/>
            <person name="Lechner B.E."/>
            <person name="Liimatainen K."/>
            <person name="Lipzen A."/>
            <person name="Lukacs Z."/>
            <person name="Mihaltcheva S."/>
            <person name="Morgado L.N."/>
            <person name="Niskanen T."/>
            <person name="Noordeloos M.E."/>
            <person name="Ohm R.A."/>
            <person name="Ortiz-Santana B."/>
            <person name="Ovrebo C."/>
            <person name="Racz N."/>
            <person name="Riley R."/>
            <person name="Savchenko A."/>
            <person name="Shiryaev A."/>
            <person name="Soop K."/>
            <person name="Spirin V."/>
            <person name="Szebenyi C."/>
            <person name="Tomsovsky M."/>
            <person name="Tulloss R.E."/>
            <person name="Uehling J."/>
            <person name="Grigoriev I.V."/>
            <person name="Vagvolgyi C."/>
            <person name="Papp T."/>
            <person name="Martin F.M."/>
            <person name="Miettinen O."/>
            <person name="Hibbett D.S."/>
            <person name="Nagy L.G."/>
        </authorList>
    </citation>
    <scope>NUCLEOTIDE SEQUENCE [LARGE SCALE GENOMIC DNA]</scope>
    <source>
        <strain evidence="1 2">NL-1719</strain>
    </source>
</reference>
<name>A0ACD3AZ05_9AGAR</name>